<dbReference type="EMBL" id="MU154639">
    <property type="protein sequence ID" value="KAF9490513.1"/>
    <property type="molecule type" value="Genomic_DNA"/>
</dbReference>
<sequence length="369" mass="40224">MNIATEAHRARLARLTTYIASARALSSLSWKALKTEHILVEDVTADPSTNPAQLIVVGQVSHGLNYLGPVGNFNPQFDNMAKAKLTFELELPSDSSFASDYFRAVASLRRLQRDIAKTSDTRNLLVDATTSSSMKFGAPLFRVKLDDYDKEGVPDGPIADDANDPDYFPMSTNWPVPVNASQAFMAMGETHIFEPLNVFTSTGRRLDPSLFSRKLPGALVEVHFDLHHWHFAKDKFDSFNAHPKQVIIIREGATSAGHRSKKKPIRGIRRDEPSKGTNKVESEGAAHRQAGGTTEGSVSSRKRKFGEEDVGNAVETAPSPSDVIASLSIANDAPTVDNGDQEEVAKTLEEPTIVLNKTLSSRGKGKAKA</sequence>
<dbReference type="OrthoDB" id="2843772at2759"/>
<feature type="compositionally biased region" description="Basic residues" evidence="1">
    <location>
        <begin position="258"/>
        <end position="267"/>
    </location>
</feature>
<organism evidence="2 3">
    <name type="scientific">Pleurotus eryngii</name>
    <name type="common">Boletus of the steppes</name>
    <dbReference type="NCBI Taxonomy" id="5323"/>
    <lineage>
        <taxon>Eukaryota</taxon>
        <taxon>Fungi</taxon>
        <taxon>Dikarya</taxon>
        <taxon>Basidiomycota</taxon>
        <taxon>Agaricomycotina</taxon>
        <taxon>Agaricomycetes</taxon>
        <taxon>Agaricomycetidae</taxon>
        <taxon>Agaricales</taxon>
        <taxon>Pleurotineae</taxon>
        <taxon>Pleurotaceae</taxon>
        <taxon>Pleurotus</taxon>
    </lineage>
</organism>
<evidence type="ECO:0000256" key="1">
    <source>
        <dbReference type="SAM" id="MobiDB-lite"/>
    </source>
</evidence>
<feature type="compositionally biased region" description="Basic and acidic residues" evidence="1">
    <location>
        <begin position="268"/>
        <end position="286"/>
    </location>
</feature>
<protein>
    <submittedName>
        <fullName evidence="2">Uncharacterized protein</fullName>
    </submittedName>
</protein>
<dbReference type="Proteomes" id="UP000807025">
    <property type="component" value="Unassembled WGS sequence"/>
</dbReference>
<name>A0A9P5ZNZ8_PLEER</name>
<comment type="caution">
    <text evidence="2">The sequence shown here is derived from an EMBL/GenBank/DDBJ whole genome shotgun (WGS) entry which is preliminary data.</text>
</comment>
<reference evidence="2" key="1">
    <citation type="submission" date="2020-11" db="EMBL/GenBank/DDBJ databases">
        <authorList>
            <consortium name="DOE Joint Genome Institute"/>
            <person name="Ahrendt S."/>
            <person name="Riley R."/>
            <person name="Andreopoulos W."/>
            <person name="Labutti K."/>
            <person name="Pangilinan J."/>
            <person name="Ruiz-Duenas F.J."/>
            <person name="Barrasa J.M."/>
            <person name="Sanchez-Garcia M."/>
            <person name="Camarero S."/>
            <person name="Miyauchi S."/>
            <person name="Serrano A."/>
            <person name="Linde D."/>
            <person name="Babiker R."/>
            <person name="Drula E."/>
            <person name="Ayuso-Fernandez I."/>
            <person name="Pacheco R."/>
            <person name="Padilla G."/>
            <person name="Ferreira P."/>
            <person name="Barriuso J."/>
            <person name="Kellner H."/>
            <person name="Castanera R."/>
            <person name="Alfaro M."/>
            <person name="Ramirez L."/>
            <person name="Pisabarro A.G."/>
            <person name="Kuo A."/>
            <person name="Tritt A."/>
            <person name="Lipzen A."/>
            <person name="He G."/>
            <person name="Yan M."/>
            <person name="Ng V."/>
            <person name="Cullen D."/>
            <person name="Martin F."/>
            <person name="Rosso M.-N."/>
            <person name="Henrissat B."/>
            <person name="Hibbett D."/>
            <person name="Martinez A.T."/>
            <person name="Grigoriev I.V."/>
        </authorList>
    </citation>
    <scope>NUCLEOTIDE SEQUENCE</scope>
    <source>
        <strain evidence="2">ATCC 90797</strain>
    </source>
</reference>
<dbReference type="AlphaFoldDB" id="A0A9P5ZNZ8"/>
<proteinExistence type="predicted"/>
<evidence type="ECO:0000313" key="3">
    <source>
        <dbReference type="Proteomes" id="UP000807025"/>
    </source>
</evidence>
<keyword evidence="3" id="KW-1185">Reference proteome</keyword>
<evidence type="ECO:0000313" key="2">
    <source>
        <dbReference type="EMBL" id="KAF9490513.1"/>
    </source>
</evidence>
<feature type="region of interest" description="Disordered" evidence="1">
    <location>
        <begin position="252"/>
        <end position="321"/>
    </location>
</feature>
<gene>
    <name evidence="2" type="ORF">BDN71DRAFT_1434605</name>
</gene>
<accession>A0A9P5ZNZ8</accession>